<comment type="caution">
    <text evidence="1">The sequence shown here is derived from an EMBL/GenBank/DDBJ whole genome shotgun (WGS) entry which is preliminary data.</text>
</comment>
<evidence type="ECO:0000313" key="2">
    <source>
        <dbReference type="Proteomes" id="UP001447008"/>
    </source>
</evidence>
<accession>A0ABU9MUV6</accession>
<keyword evidence="2" id="KW-1185">Reference proteome</keyword>
<name>A0ABU9MUV6_9GAMM</name>
<sequence>MRKVIVILAALALAALLGYFLLPSADKQQTAKMNVAADVQPAQQQSTLSAQNKATKHYVPEPFPEQTLDSELCENLKDLFNQHHFQNRQQLEILAARALKQGHSLDDISLALWAAGMDERALYHWHNGAAALQATLKMRPALKSYMQKNIPANAQTEVETAQAQAMASFIEQLDELSMQMQQDQRLPQSFPMEYLYRHTLEQKGFEELIVSNVPAHELVQAVKNTVYDVDSALVNDPHLTPLKLSFAALLMLGKTEAAAMLTEQYPQAFRNDSLFFNDIQQAVLQHIEAYGSTFTDTHALSRLIQGTQLGSKRYYYHRLTVRPVSRAPSLLSQLGIHIDIHPLAELPRDNGSVQLKFEASAALDAQQQAQLEACSVQDKWFEEREKPVEQWQEFADSEFVAEVSESPEYEYCQSHNNADIKLFINDTAALLVSLAQNKPLPELMRLELDDLNLPPLSEQQKTAMGLFISSMAVADNKLTEQEIVNKLSNLGLDPSPLAHQVLAQFAGSKELTLWLETFSHIPEQTAFELANAAAAKGHIAQYKLLEPYLSFDKSEHLDPLYFALKNYALERYIHPESGTERPVNYHRLVEYLKDKGAEIRPHHHRLMMKHRFEHPEMYQHLINQLPELTVSDNNGYFAVSCQ</sequence>
<dbReference type="Proteomes" id="UP001447008">
    <property type="component" value="Unassembled WGS sequence"/>
</dbReference>
<protein>
    <submittedName>
        <fullName evidence="1">Uncharacterized protein</fullName>
    </submittedName>
</protein>
<dbReference type="RefSeq" id="WP_342676845.1">
    <property type="nucleotide sequence ID" value="NZ_JBCGCU010000004.1"/>
</dbReference>
<reference evidence="1 2" key="1">
    <citation type="submission" date="2024-03" db="EMBL/GenBank/DDBJ databases">
        <title>Pseudoalteromonas qingdaonensis sp. nov., isolated from the intestines of marine benthic organisms.</title>
        <authorList>
            <person name="Lin X."/>
            <person name="Fang S."/>
            <person name="Hu X."/>
        </authorList>
    </citation>
    <scope>NUCLEOTIDE SEQUENCE [LARGE SCALE GENOMIC DNA]</scope>
    <source>
        <strain evidence="1 2">YIC-827</strain>
    </source>
</reference>
<dbReference type="EMBL" id="JBCGCU010000004">
    <property type="protein sequence ID" value="MEM0514768.1"/>
    <property type="molecule type" value="Genomic_DNA"/>
</dbReference>
<organism evidence="1 2">
    <name type="scientific">Pseudoalteromonas qingdaonensis</name>
    <dbReference type="NCBI Taxonomy" id="3131913"/>
    <lineage>
        <taxon>Bacteria</taxon>
        <taxon>Pseudomonadati</taxon>
        <taxon>Pseudomonadota</taxon>
        <taxon>Gammaproteobacteria</taxon>
        <taxon>Alteromonadales</taxon>
        <taxon>Pseudoalteromonadaceae</taxon>
        <taxon>Pseudoalteromonas</taxon>
    </lineage>
</organism>
<proteinExistence type="predicted"/>
<gene>
    <name evidence="1" type="ORF">WCN91_04915</name>
</gene>
<evidence type="ECO:0000313" key="1">
    <source>
        <dbReference type="EMBL" id="MEM0514768.1"/>
    </source>
</evidence>